<keyword evidence="1" id="KW-0808">Transferase</keyword>
<gene>
    <name evidence="4" type="ORF">BKA15_000863</name>
</gene>
<dbReference type="Pfam" id="PF00583">
    <property type="entry name" value="Acetyltransf_1"/>
    <property type="match status" value="1"/>
</dbReference>
<dbReference type="PANTHER" id="PTHR43877:SF1">
    <property type="entry name" value="ACETYLTRANSFERASE"/>
    <property type="match status" value="1"/>
</dbReference>
<keyword evidence="4" id="KW-0689">Ribosomal protein</keyword>
<proteinExistence type="predicted"/>
<dbReference type="EMBL" id="JACCBU010000001">
    <property type="protein sequence ID" value="NYE69534.1"/>
    <property type="molecule type" value="Genomic_DNA"/>
</dbReference>
<evidence type="ECO:0000313" key="4">
    <source>
        <dbReference type="EMBL" id="NYE69534.1"/>
    </source>
</evidence>
<dbReference type="GO" id="GO:0016747">
    <property type="term" value="F:acyltransferase activity, transferring groups other than amino-acyl groups"/>
    <property type="evidence" value="ECO:0007669"/>
    <property type="project" value="InterPro"/>
</dbReference>
<organism evidence="4 5">
    <name type="scientific">Microlunatus parietis</name>
    <dbReference type="NCBI Taxonomy" id="682979"/>
    <lineage>
        <taxon>Bacteria</taxon>
        <taxon>Bacillati</taxon>
        <taxon>Actinomycetota</taxon>
        <taxon>Actinomycetes</taxon>
        <taxon>Propionibacteriales</taxon>
        <taxon>Propionibacteriaceae</taxon>
        <taxon>Microlunatus</taxon>
    </lineage>
</organism>
<dbReference type="Proteomes" id="UP000569914">
    <property type="component" value="Unassembled WGS sequence"/>
</dbReference>
<dbReference type="PANTHER" id="PTHR43877">
    <property type="entry name" value="AMINOALKYLPHOSPHONATE N-ACETYLTRANSFERASE-RELATED-RELATED"/>
    <property type="match status" value="1"/>
</dbReference>
<dbReference type="RefSeq" id="WP_179748373.1">
    <property type="nucleotide sequence ID" value="NZ_JACCBU010000001.1"/>
</dbReference>
<keyword evidence="5" id="KW-1185">Reference proteome</keyword>
<evidence type="ECO:0000313" key="5">
    <source>
        <dbReference type="Proteomes" id="UP000569914"/>
    </source>
</evidence>
<sequence>MATDSTQLSLRPAGLADAGRIAELHADSWRRHYRGAYADSFLDGDVITDRHQLWAARLAEPDGTATILAEDDEGLAGFVHVMLDHDERWGSLVDNLHVRFARKRSGIGRTLITAAAAAVTERADRPALHLWVLEQNTAAQGFYAAVGGIQVERGLVPPPGGIEGRLNGSPACLRFAWPEPVTIG</sequence>
<keyword evidence="2" id="KW-0012">Acyltransferase</keyword>
<dbReference type="AlphaFoldDB" id="A0A7Y9I3H6"/>
<evidence type="ECO:0000256" key="2">
    <source>
        <dbReference type="ARBA" id="ARBA00023315"/>
    </source>
</evidence>
<evidence type="ECO:0000259" key="3">
    <source>
        <dbReference type="PROSITE" id="PS51186"/>
    </source>
</evidence>
<protein>
    <submittedName>
        <fullName evidence="4">Ribosomal protein S18 acetylase RimI-like enzyme</fullName>
    </submittedName>
</protein>
<keyword evidence="4" id="KW-0687">Ribonucleoprotein</keyword>
<feature type="domain" description="N-acetyltransferase" evidence="3">
    <location>
        <begin position="8"/>
        <end position="169"/>
    </location>
</feature>
<evidence type="ECO:0000256" key="1">
    <source>
        <dbReference type="ARBA" id="ARBA00022679"/>
    </source>
</evidence>
<reference evidence="4 5" key="1">
    <citation type="submission" date="2020-07" db="EMBL/GenBank/DDBJ databases">
        <title>Sequencing the genomes of 1000 actinobacteria strains.</title>
        <authorList>
            <person name="Klenk H.-P."/>
        </authorList>
    </citation>
    <scope>NUCLEOTIDE SEQUENCE [LARGE SCALE GENOMIC DNA]</scope>
    <source>
        <strain evidence="4 5">DSM 22083</strain>
    </source>
</reference>
<dbReference type="Gene3D" id="3.40.630.30">
    <property type="match status" value="1"/>
</dbReference>
<dbReference type="GO" id="GO:0005840">
    <property type="term" value="C:ribosome"/>
    <property type="evidence" value="ECO:0007669"/>
    <property type="project" value="UniProtKB-KW"/>
</dbReference>
<dbReference type="SUPFAM" id="SSF55729">
    <property type="entry name" value="Acyl-CoA N-acyltransferases (Nat)"/>
    <property type="match status" value="1"/>
</dbReference>
<dbReference type="InterPro" id="IPR000182">
    <property type="entry name" value="GNAT_dom"/>
</dbReference>
<dbReference type="PROSITE" id="PS51186">
    <property type="entry name" value="GNAT"/>
    <property type="match status" value="1"/>
</dbReference>
<dbReference type="InterPro" id="IPR016181">
    <property type="entry name" value="Acyl_CoA_acyltransferase"/>
</dbReference>
<accession>A0A7Y9I3H6</accession>
<dbReference type="InterPro" id="IPR050832">
    <property type="entry name" value="Bact_Acetyltransf"/>
</dbReference>
<name>A0A7Y9I3H6_9ACTN</name>
<comment type="caution">
    <text evidence="4">The sequence shown here is derived from an EMBL/GenBank/DDBJ whole genome shotgun (WGS) entry which is preliminary data.</text>
</comment>